<dbReference type="OrthoDB" id="2745898at2759"/>
<reference evidence="1 2" key="1">
    <citation type="submission" date="2020-07" db="EMBL/GenBank/DDBJ databases">
        <title>Comparative genomics of pyrophilous fungi reveals a link between fire events and developmental genes.</title>
        <authorList>
            <consortium name="DOE Joint Genome Institute"/>
            <person name="Steindorff A.S."/>
            <person name="Carver A."/>
            <person name="Calhoun S."/>
            <person name="Stillman K."/>
            <person name="Liu H."/>
            <person name="Lipzen A."/>
            <person name="Pangilinan J."/>
            <person name="Labutti K."/>
            <person name="Bruns T.D."/>
            <person name="Grigoriev I.V."/>
        </authorList>
    </citation>
    <scope>NUCLEOTIDE SEQUENCE [LARGE SCALE GENOMIC DNA]</scope>
    <source>
        <strain evidence="1 2">CBS 144469</strain>
    </source>
</reference>
<protein>
    <recommendedName>
        <fullName evidence="3">F-box domain-containing protein</fullName>
    </recommendedName>
</protein>
<evidence type="ECO:0000313" key="1">
    <source>
        <dbReference type="EMBL" id="KAF6743960.1"/>
    </source>
</evidence>
<sequence length="255" mass="28384">MPRLPAELLDAIIDESQNCKPALLRLSLVSKGCRARARLHLFRKLHLGNRRETDETLSCPSRQIQRLQSAHELLAANSILGWCVQSLTVTLTTFFLSIESESAHSEVEAEAFNRIFPQILGRLPRLARLCMGPDKSRLGVTDWNQLSADTQKALKCCISTNLKGLELESMINVPIQSMLSPGSSLESLVLWDVSLYSSADSRQNCFVTAHSAGYSSMSPLPFRNSVGWGYHFPSPPYLDKSTSFLSRLTTSSQHF</sequence>
<dbReference type="EMBL" id="JACGCI010000131">
    <property type="protein sequence ID" value="KAF6743960.1"/>
    <property type="molecule type" value="Genomic_DNA"/>
</dbReference>
<accession>A0A8H6LV94</accession>
<proteinExistence type="predicted"/>
<feature type="non-terminal residue" evidence="1">
    <location>
        <position position="1"/>
    </location>
</feature>
<dbReference type="Proteomes" id="UP000521943">
    <property type="component" value="Unassembled WGS sequence"/>
</dbReference>
<keyword evidence="2" id="KW-1185">Reference proteome</keyword>
<organism evidence="1 2">
    <name type="scientific">Ephemerocybe angulata</name>
    <dbReference type="NCBI Taxonomy" id="980116"/>
    <lineage>
        <taxon>Eukaryota</taxon>
        <taxon>Fungi</taxon>
        <taxon>Dikarya</taxon>
        <taxon>Basidiomycota</taxon>
        <taxon>Agaricomycotina</taxon>
        <taxon>Agaricomycetes</taxon>
        <taxon>Agaricomycetidae</taxon>
        <taxon>Agaricales</taxon>
        <taxon>Agaricineae</taxon>
        <taxon>Psathyrellaceae</taxon>
        <taxon>Ephemerocybe</taxon>
    </lineage>
</organism>
<comment type="caution">
    <text evidence="1">The sequence shown here is derived from an EMBL/GenBank/DDBJ whole genome shotgun (WGS) entry which is preliminary data.</text>
</comment>
<gene>
    <name evidence="1" type="ORF">DFP72DRAFT_930999</name>
</gene>
<dbReference type="AlphaFoldDB" id="A0A8H6LV94"/>
<evidence type="ECO:0008006" key="3">
    <source>
        <dbReference type="Google" id="ProtNLM"/>
    </source>
</evidence>
<evidence type="ECO:0000313" key="2">
    <source>
        <dbReference type="Proteomes" id="UP000521943"/>
    </source>
</evidence>
<name>A0A8H6LV94_9AGAR</name>